<organism evidence="1 2">
    <name type="scientific">Agrobacterium radiobacter</name>
    <dbReference type="NCBI Taxonomy" id="362"/>
    <lineage>
        <taxon>Bacteria</taxon>
        <taxon>Pseudomonadati</taxon>
        <taxon>Pseudomonadota</taxon>
        <taxon>Alphaproteobacteria</taxon>
        <taxon>Hyphomicrobiales</taxon>
        <taxon>Rhizobiaceae</taxon>
        <taxon>Rhizobium/Agrobacterium group</taxon>
        <taxon>Agrobacterium</taxon>
        <taxon>Agrobacterium tumefaciens complex</taxon>
    </lineage>
</organism>
<protein>
    <submittedName>
        <fullName evidence="1">Uncharacterized protein</fullName>
    </submittedName>
</protein>
<dbReference type="EMBL" id="JBETME010000008">
    <property type="protein sequence ID" value="MES4992490.1"/>
    <property type="molecule type" value="Genomic_DNA"/>
</dbReference>
<name>A0ABD5LKZ7_AGRRD</name>
<comment type="caution">
    <text evidence="1">The sequence shown here is derived from an EMBL/GenBank/DDBJ whole genome shotgun (WGS) entry which is preliminary data.</text>
</comment>
<dbReference type="Proteomes" id="UP001438189">
    <property type="component" value="Unassembled WGS sequence"/>
</dbReference>
<proteinExistence type="predicted"/>
<dbReference type="AlphaFoldDB" id="A0ABD5LKZ7"/>
<gene>
    <name evidence="1" type="ORF">ABVB70_19345</name>
</gene>
<evidence type="ECO:0000313" key="1">
    <source>
        <dbReference type="EMBL" id="MES4992490.1"/>
    </source>
</evidence>
<accession>A0ABD5LKZ7</accession>
<evidence type="ECO:0000313" key="2">
    <source>
        <dbReference type="Proteomes" id="UP001438189"/>
    </source>
</evidence>
<sequence>MLPEINLQGDLDVAVLSPLLRGMLLSLAYADGEGGIGLTATGAMNRKFVHWAAVHFLWPGYTHDELFSVNKVLNESDMPPLWAVRDFLHFSRFTRRRKDKLLPTKRGLEFLAKPDSFFDQIAAEYLYSYVHYRMDREGVLARMPWWHVFLNVINIQARNGCTPDDLMAILHPNAIPGTIDAVERKMEISYDILRPLCWLGLMREDRDGLTILQDGTYYKTPLWNACLTLESDNQKEFISINRLH</sequence>
<reference evidence="1 2" key="1">
    <citation type="submission" date="2024-06" db="EMBL/GenBank/DDBJ databases">
        <title>Genome sequencing of Agrobacterium spp. from tobacco in Serbia.</title>
        <authorList>
            <person name="Ilicic R.J."/>
            <person name="Studholme D.J."/>
            <person name="Jelusic A."/>
            <person name="Barac G."/>
            <person name="Bagi F."/>
            <person name="Popovic Milovanovic T."/>
        </authorList>
    </citation>
    <scope>NUCLEOTIDE SEQUENCE [LARGE SCALE GENOMIC DNA]</scope>
    <source>
        <strain evidence="1 2">DA1</strain>
    </source>
</reference>
<dbReference type="RefSeq" id="WP_353574445.1">
    <property type="nucleotide sequence ID" value="NZ_JBETME010000008.1"/>
</dbReference>